<dbReference type="Pfam" id="PF02949">
    <property type="entry name" value="7tm_6"/>
    <property type="match status" value="1"/>
</dbReference>
<evidence type="ECO:0000256" key="2">
    <source>
        <dbReference type="ARBA" id="ARBA00022475"/>
    </source>
</evidence>
<keyword evidence="3" id="KW-0716">Sensory transduction</keyword>
<dbReference type="SMR" id="A0A2A4J2M8"/>
<dbReference type="AlphaFoldDB" id="A0A2A4J2M8"/>
<gene>
    <name evidence="11" type="ORF">B5V51_7849</name>
</gene>
<accession>A0A2A4J2M8</accession>
<feature type="transmembrane region" description="Helical" evidence="10">
    <location>
        <begin position="201"/>
        <end position="223"/>
    </location>
</feature>
<evidence type="ECO:0000256" key="6">
    <source>
        <dbReference type="ARBA" id="ARBA00022989"/>
    </source>
</evidence>
<protein>
    <recommendedName>
        <fullName evidence="12">Odorant receptor</fullName>
    </recommendedName>
</protein>
<keyword evidence="2" id="KW-1003">Cell membrane</keyword>
<name>A0A2A4J2M8_HELVI</name>
<dbReference type="PANTHER" id="PTHR21137:SF35">
    <property type="entry name" value="ODORANT RECEPTOR 19A-RELATED"/>
    <property type="match status" value="1"/>
</dbReference>
<evidence type="ECO:0000256" key="5">
    <source>
        <dbReference type="ARBA" id="ARBA00022725"/>
    </source>
</evidence>
<feature type="transmembrane region" description="Helical" evidence="10">
    <location>
        <begin position="83"/>
        <end position="107"/>
    </location>
</feature>
<dbReference type="GO" id="GO:0007165">
    <property type="term" value="P:signal transduction"/>
    <property type="evidence" value="ECO:0007669"/>
    <property type="project" value="UniProtKB-KW"/>
</dbReference>
<evidence type="ECO:0000256" key="10">
    <source>
        <dbReference type="SAM" id="Phobius"/>
    </source>
</evidence>
<keyword evidence="5" id="KW-0552">Olfaction</keyword>
<evidence type="ECO:0000256" key="8">
    <source>
        <dbReference type="ARBA" id="ARBA00023170"/>
    </source>
</evidence>
<sequence length="294" mass="34321">MNKDFQESKNLPPDQEAVILQYINQCLWVCKQWLFLTFSGWLLFLVKNLGMMLYFYCINEFRLVAFYEVVLYPPILEENKDNIFVYIVVYAVMLIFSAYSALMYAAFVPLGPIFILHACGQLVLVKNKIDGLFVECDDEVIRLKLRGIILHLQYVHSFVDRIQEVFKIGYELTLKFTALILPITVYAVLESFYRGEVTLEFFSFIIGGVMISGCPCYYSDLLMEKGEDVRMSLYTCGWEQHYDRRTRTTLQLMLQNALKPVAIQTVFTVMCLDALTDLFQQSYAIFNLMNCMWN</sequence>
<evidence type="ECO:0000256" key="3">
    <source>
        <dbReference type="ARBA" id="ARBA00022606"/>
    </source>
</evidence>
<evidence type="ECO:0000313" key="11">
    <source>
        <dbReference type="EMBL" id="PCG66315.1"/>
    </source>
</evidence>
<comment type="subcellular location">
    <subcellularLocation>
        <location evidence="1">Cell membrane</location>
        <topology evidence="1">Multi-pass membrane protein</topology>
    </subcellularLocation>
</comment>
<dbReference type="EMBL" id="NWSH01003434">
    <property type="protein sequence ID" value="PCG66315.1"/>
    <property type="molecule type" value="Genomic_DNA"/>
</dbReference>
<keyword evidence="9" id="KW-0807">Transducer</keyword>
<evidence type="ECO:0000256" key="9">
    <source>
        <dbReference type="ARBA" id="ARBA00023224"/>
    </source>
</evidence>
<feature type="transmembrane region" description="Helical" evidence="10">
    <location>
        <begin position="33"/>
        <end position="56"/>
    </location>
</feature>
<reference evidence="11" key="1">
    <citation type="submission" date="2017-09" db="EMBL/GenBank/DDBJ databases">
        <title>Contemporary evolution of a Lepidopteran species, Heliothis virescens, in response to modern agricultural practices.</title>
        <authorList>
            <person name="Fritz M.L."/>
            <person name="Deyonke A.M."/>
            <person name="Papanicolaou A."/>
            <person name="Micinski S."/>
            <person name="Westbrook J."/>
            <person name="Gould F."/>
        </authorList>
    </citation>
    <scope>NUCLEOTIDE SEQUENCE [LARGE SCALE GENOMIC DNA]</scope>
    <source>
        <strain evidence="11">HvINT-</strain>
        <tissue evidence="11">Whole body</tissue>
    </source>
</reference>
<evidence type="ECO:0008006" key="12">
    <source>
        <dbReference type="Google" id="ProtNLM"/>
    </source>
</evidence>
<dbReference type="InterPro" id="IPR004117">
    <property type="entry name" value="7tm6_olfct_rcpt"/>
</dbReference>
<keyword evidence="6 10" id="KW-1133">Transmembrane helix</keyword>
<organism evidence="11">
    <name type="scientific">Heliothis virescens</name>
    <name type="common">Tobacco budworm moth</name>
    <dbReference type="NCBI Taxonomy" id="7102"/>
    <lineage>
        <taxon>Eukaryota</taxon>
        <taxon>Metazoa</taxon>
        <taxon>Ecdysozoa</taxon>
        <taxon>Arthropoda</taxon>
        <taxon>Hexapoda</taxon>
        <taxon>Insecta</taxon>
        <taxon>Pterygota</taxon>
        <taxon>Neoptera</taxon>
        <taxon>Endopterygota</taxon>
        <taxon>Lepidoptera</taxon>
        <taxon>Glossata</taxon>
        <taxon>Ditrysia</taxon>
        <taxon>Noctuoidea</taxon>
        <taxon>Noctuidae</taxon>
        <taxon>Heliothinae</taxon>
        <taxon>Heliothis</taxon>
    </lineage>
</organism>
<keyword evidence="8" id="KW-0675">Receptor</keyword>
<evidence type="ECO:0000256" key="4">
    <source>
        <dbReference type="ARBA" id="ARBA00022692"/>
    </source>
</evidence>
<dbReference type="GO" id="GO:0005886">
    <property type="term" value="C:plasma membrane"/>
    <property type="evidence" value="ECO:0007669"/>
    <property type="project" value="UniProtKB-SubCell"/>
</dbReference>
<comment type="caution">
    <text evidence="11">The sequence shown here is derived from an EMBL/GenBank/DDBJ whole genome shotgun (WGS) entry which is preliminary data.</text>
</comment>
<feature type="transmembrane region" description="Helical" evidence="10">
    <location>
        <begin position="172"/>
        <end position="189"/>
    </location>
</feature>
<dbReference type="GO" id="GO:0004984">
    <property type="term" value="F:olfactory receptor activity"/>
    <property type="evidence" value="ECO:0007669"/>
    <property type="project" value="InterPro"/>
</dbReference>
<evidence type="ECO:0000256" key="1">
    <source>
        <dbReference type="ARBA" id="ARBA00004651"/>
    </source>
</evidence>
<proteinExistence type="predicted"/>
<dbReference type="GO" id="GO:0005549">
    <property type="term" value="F:odorant binding"/>
    <property type="evidence" value="ECO:0007669"/>
    <property type="project" value="InterPro"/>
</dbReference>
<keyword evidence="7 10" id="KW-0472">Membrane</keyword>
<evidence type="ECO:0000256" key="7">
    <source>
        <dbReference type="ARBA" id="ARBA00023136"/>
    </source>
</evidence>
<dbReference type="PANTHER" id="PTHR21137">
    <property type="entry name" value="ODORANT RECEPTOR"/>
    <property type="match status" value="1"/>
</dbReference>
<keyword evidence="4 10" id="KW-0812">Transmembrane</keyword>